<sequence>MNITKEDFNGVYSIIFESIGEEVTREIHSNFKGQQFNFPKRLYSKEYVIRYLKEKYDGSNVRQLAKELDYSERWLQAIINRENIKNKS</sequence>
<dbReference type="EMBL" id="VSSQ01001685">
    <property type="protein sequence ID" value="MPM10378.1"/>
    <property type="molecule type" value="Genomic_DNA"/>
</dbReference>
<evidence type="ECO:0000259" key="1">
    <source>
        <dbReference type="Pfam" id="PF08765"/>
    </source>
</evidence>
<organism evidence="2">
    <name type="scientific">bioreactor metagenome</name>
    <dbReference type="NCBI Taxonomy" id="1076179"/>
    <lineage>
        <taxon>unclassified sequences</taxon>
        <taxon>metagenomes</taxon>
        <taxon>ecological metagenomes</taxon>
    </lineage>
</organism>
<reference evidence="2" key="1">
    <citation type="submission" date="2019-08" db="EMBL/GenBank/DDBJ databases">
        <authorList>
            <person name="Kucharzyk K."/>
            <person name="Murdoch R.W."/>
            <person name="Higgins S."/>
            <person name="Loffler F."/>
        </authorList>
    </citation>
    <scope>NUCLEOTIDE SEQUENCE</scope>
</reference>
<dbReference type="InterPro" id="IPR009057">
    <property type="entry name" value="Homeodomain-like_sf"/>
</dbReference>
<feature type="domain" description="Mor transcription activator" evidence="1">
    <location>
        <begin position="14"/>
        <end position="82"/>
    </location>
</feature>
<proteinExistence type="predicted"/>
<gene>
    <name evidence="2" type="ORF">SDC9_56709</name>
</gene>
<dbReference type="SUPFAM" id="SSF46689">
    <property type="entry name" value="Homeodomain-like"/>
    <property type="match status" value="1"/>
</dbReference>
<name>A0A644X3K0_9ZZZZ</name>
<dbReference type="AlphaFoldDB" id="A0A644X3K0"/>
<dbReference type="InterPro" id="IPR014875">
    <property type="entry name" value="Mor_transcription_activator"/>
</dbReference>
<dbReference type="Pfam" id="PF08765">
    <property type="entry name" value="Mor"/>
    <property type="match status" value="1"/>
</dbReference>
<comment type="caution">
    <text evidence="2">The sequence shown here is derived from an EMBL/GenBank/DDBJ whole genome shotgun (WGS) entry which is preliminary data.</text>
</comment>
<protein>
    <recommendedName>
        <fullName evidence="1">Mor transcription activator domain-containing protein</fullName>
    </recommendedName>
</protein>
<evidence type="ECO:0000313" key="2">
    <source>
        <dbReference type="EMBL" id="MPM10378.1"/>
    </source>
</evidence>
<accession>A0A644X3K0</accession>